<name>A0A8C8ZZQ9_PROSS</name>
<protein>
    <submittedName>
        <fullName evidence="1">Cytochrome c oxidase assembly factor 1</fullName>
    </submittedName>
</protein>
<gene>
    <name evidence="1" type="primary">COA1</name>
</gene>
<sequence length="61" mass="6548">MMWQKHPGSRMSVPLGKLILFTSLASGASVLVYYLMQSEPASCLGHGRLLCSCSSIKGNTC</sequence>
<evidence type="ECO:0000313" key="1">
    <source>
        <dbReference type="Ensembl" id="ENSPSMP00000022776.1"/>
    </source>
</evidence>
<reference evidence="1" key="2">
    <citation type="submission" date="2025-09" db="UniProtKB">
        <authorList>
            <consortium name="Ensembl"/>
        </authorList>
    </citation>
    <scope>IDENTIFICATION</scope>
</reference>
<accession>A0A8C8ZZQ9</accession>
<evidence type="ECO:0000313" key="2">
    <source>
        <dbReference type="Proteomes" id="UP000694414"/>
    </source>
</evidence>
<dbReference type="Proteomes" id="UP000694414">
    <property type="component" value="Unplaced"/>
</dbReference>
<organism evidence="1 2">
    <name type="scientific">Prolemur simus</name>
    <name type="common">Greater bamboo lemur</name>
    <name type="synonym">Hapalemur simus</name>
    <dbReference type="NCBI Taxonomy" id="1328070"/>
    <lineage>
        <taxon>Eukaryota</taxon>
        <taxon>Metazoa</taxon>
        <taxon>Chordata</taxon>
        <taxon>Craniata</taxon>
        <taxon>Vertebrata</taxon>
        <taxon>Euteleostomi</taxon>
        <taxon>Mammalia</taxon>
        <taxon>Eutheria</taxon>
        <taxon>Euarchontoglires</taxon>
        <taxon>Primates</taxon>
        <taxon>Strepsirrhini</taxon>
        <taxon>Lemuriformes</taxon>
        <taxon>Lemuridae</taxon>
        <taxon>Prolemur</taxon>
    </lineage>
</organism>
<keyword evidence="2" id="KW-1185">Reference proteome</keyword>
<dbReference type="AlphaFoldDB" id="A0A8C8ZZQ9"/>
<dbReference type="GeneTree" id="ENSGT00440000033985"/>
<reference evidence="1" key="1">
    <citation type="submission" date="2025-08" db="UniProtKB">
        <authorList>
            <consortium name="Ensembl"/>
        </authorList>
    </citation>
    <scope>IDENTIFICATION</scope>
</reference>
<proteinExistence type="predicted"/>
<dbReference type="Ensembl" id="ENSPSMT00000026449.1">
    <property type="protein sequence ID" value="ENSPSMP00000022776.1"/>
    <property type="gene ID" value="ENSPSMG00000016121.1"/>
</dbReference>